<dbReference type="Proteomes" id="UP000717835">
    <property type="component" value="Unassembled WGS sequence"/>
</dbReference>
<evidence type="ECO:0000313" key="5">
    <source>
        <dbReference type="Proteomes" id="UP000766986"/>
    </source>
</evidence>
<name>A0A921LBY0_9BACT</name>
<evidence type="ECO:0000313" key="3">
    <source>
        <dbReference type="EMBL" id="MBM6734931.1"/>
    </source>
</evidence>
<reference evidence="2" key="4">
    <citation type="submission" date="2021-09" db="EMBL/GenBank/DDBJ databases">
        <authorList>
            <person name="Gilroy R."/>
        </authorList>
    </citation>
    <scope>NUCLEOTIDE SEQUENCE</scope>
    <source>
        <strain evidence="2">CHK55-1828</strain>
    </source>
</reference>
<organism evidence="2 4">
    <name type="scientific">Mediterranea massiliensis</name>
    <dbReference type="NCBI Taxonomy" id="1841865"/>
    <lineage>
        <taxon>Bacteria</taxon>
        <taxon>Pseudomonadati</taxon>
        <taxon>Bacteroidota</taxon>
        <taxon>Bacteroidia</taxon>
        <taxon>Bacteroidales</taxon>
        <taxon>Bacteroidaceae</taxon>
        <taxon>Mediterranea</taxon>
    </lineage>
</organism>
<dbReference type="EMBL" id="DYVX01000059">
    <property type="protein sequence ID" value="HJF92215.1"/>
    <property type="molecule type" value="Genomic_DNA"/>
</dbReference>
<dbReference type="EMBL" id="JACLYZ010000011">
    <property type="protein sequence ID" value="MBM6734931.1"/>
    <property type="molecule type" value="Genomic_DNA"/>
</dbReference>
<sequence>MKEYAYDEDSVRALTEWAAKASFPKEMRLNDAEYIFDVPRYVDANLKDIQAHYPDPFYHPAIARLYHLKEALEK</sequence>
<evidence type="ECO:0000259" key="1">
    <source>
        <dbReference type="Pfam" id="PF22292"/>
    </source>
</evidence>
<reference evidence="2" key="2">
    <citation type="journal article" date="2021" name="PeerJ">
        <title>Extensive microbial diversity within the chicken gut microbiome revealed by metagenomics and culture.</title>
        <authorList>
            <person name="Gilroy R."/>
            <person name="Ravi A."/>
            <person name="Getino M."/>
            <person name="Pursley I."/>
            <person name="Horton D.L."/>
            <person name="Alikhan N.F."/>
            <person name="Baker D."/>
            <person name="Gharbi K."/>
            <person name="Hall N."/>
            <person name="Watson M."/>
            <person name="Adriaenssens E.M."/>
            <person name="Foster-Nyarko E."/>
            <person name="Jarju S."/>
            <person name="Secka A."/>
            <person name="Antonio M."/>
            <person name="Oren A."/>
            <person name="Chaudhuri R.R."/>
            <person name="La Ragione R."/>
            <person name="Hildebrand F."/>
            <person name="Pallen M.J."/>
        </authorList>
    </citation>
    <scope>NUCLEOTIDE SEQUENCE</scope>
    <source>
        <strain evidence="2">CHK55-1828</strain>
    </source>
</reference>
<protein>
    <recommendedName>
        <fullName evidence="1">DUF6965 domain-containing protein</fullName>
    </recommendedName>
</protein>
<proteinExistence type="predicted"/>
<reference evidence="3" key="1">
    <citation type="submission" date="2020-08" db="EMBL/GenBank/DDBJ databases">
        <authorList>
            <person name="Cejkova D."/>
            <person name="Kubasova T."/>
            <person name="Jahodarova E."/>
            <person name="Rychlik I."/>
        </authorList>
    </citation>
    <scope>NUCLEOTIDE SEQUENCE</scope>
    <source>
        <strain evidence="3">An772</strain>
    </source>
</reference>
<evidence type="ECO:0000313" key="2">
    <source>
        <dbReference type="EMBL" id="HJF92215.1"/>
    </source>
</evidence>
<keyword evidence="5" id="KW-1185">Reference proteome</keyword>
<accession>A0A921LBY0</accession>
<dbReference type="OrthoDB" id="1036422at2"/>
<comment type="caution">
    <text evidence="2">The sequence shown here is derived from an EMBL/GenBank/DDBJ whole genome shotgun (WGS) entry which is preliminary data.</text>
</comment>
<dbReference type="RefSeq" id="WP_072545620.1">
    <property type="nucleotide sequence ID" value="NZ_CALUIP010000036.1"/>
</dbReference>
<evidence type="ECO:0000313" key="4">
    <source>
        <dbReference type="Proteomes" id="UP000717835"/>
    </source>
</evidence>
<dbReference type="AlphaFoldDB" id="A0A921LBY0"/>
<gene>
    <name evidence="3" type="ORF">H7U35_06820</name>
    <name evidence="2" type="ORF">K8W02_07510</name>
</gene>
<dbReference type="InterPro" id="IPR054238">
    <property type="entry name" value="DUF6965"/>
</dbReference>
<dbReference type="Pfam" id="PF22292">
    <property type="entry name" value="DUF6965"/>
    <property type="match status" value="1"/>
</dbReference>
<feature type="domain" description="DUF6965" evidence="1">
    <location>
        <begin position="11"/>
        <end position="74"/>
    </location>
</feature>
<dbReference type="Proteomes" id="UP000766986">
    <property type="component" value="Unassembled WGS sequence"/>
</dbReference>
<reference evidence="3 5" key="3">
    <citation type="journal article" date="2021" name="Sci. Rep.">
        <title>The distribution of antibiotic resistance genes in chicken gut microbiota commensals.</title>
        <authorList>
            <person name="Juricova H."/>
            <person name="Matiasovicova J."/>
            <person name="Kubasova T."/>
            <person name="Cejkova D."/>
            <person name="Rychlik I."/>
        </authorList>
    </citation>
    <scope>NUCLEOTIDE SEQUENCE [LARGE SCALE GENOMIC DNA]</scope>
    <source>
        <strain evidence="3 5">An772</strain>
    </source>
</reference>